<dbReference type="EMBL" id="CACVBS010000041">
    <property type="protein sequence ID" value="CAA7263709.1"/>
    <property type="molecule type" value="Genomic_DNA"/>
</dbReference>
<proteinExistence type="predicted"/>
<gene>
    <name evidence="1" type="ORF">AAE3_LOCUS6016</name>
</gene>
<protein>
    <submittedName>
        <fullName evidence="1">Uncharacterized protein</fullName>
    </submittedName>
</protein>
<evidence type="ECO:0000313" key="2">
    <source>
        <dbReference type="Proteomes" id="UP000467700"/>
    </source>
</evidence>
<name>A0A8S0XIM3_CYCAE</name>
<reference evidence="1 2" key="1">
    <citation type="submission" date="2020-01" db="EMBL/GenBank/DDBJ databases">
        <authorList>
            <person name="Gupta K D."/>
        </authorList>
    </citation>
    <scope>NUCLEOTIDE SEQUENCE [LARGE SCALE GENOMIC DNA]</scope>
</reference>
<organism evidence="1 2">
    <name type="scientific">Cyclocybe aegerita</name>
    <name type="common">Black poplar mushroom</name>
    <name type="synonym">Agrocybe aegerita</name>
    <dbReference type="NCBI Taxonomy" id="1973307"/>
    <lineage>
        <taxon>Eukaryota</taxon>
        <taxon>Fungi</taxon>
        <taxon>Dikarya</taxon>
        <taxon>Basidiomycota</taxon>
        <taxon>Agaricomycotina</taxon>
        <taxon>Agaricomycetes</taxon>
        <taxon>Agaricomycetidae</taxon>
        <taxon>Agaricales</taxon>
        <taxon>Agaricineae</taxon>
        <taxon>Bolbitiaceae</taxon>
        <taxon>Cyclocybe</taxon>
    </lineage>
</organism>
<comment type="caution">
    <text evidence="1">The sequence shown here is derived from an EMBL/GenBank/DDBJ whole genome shotgun (WGS) entry which is preliminary data.</text>
</comment>
<dbReference type="AlphaFoldDB" id="A0A8S0XIM3"/>
<sequence length="148" mass="15828">MPVGEYSLRLQHGIRGGFAPPTPNAIHTITQPLNSNTLTIASAIRLSGTPSLQEIAPKFVSSTEESTAALVEELHGILKTLPTESPPGSEDIYGLDTSIAWGSDDLQWMNGAPEGCTGGTSTVQPTEEEKKKFKRAVEIVNELVKKEA</sequence>
<dbReference type="Proteomes" id="UP000467700">
    <property type="component" value="Unassembled WGS sequence"/>
</dbReference>
<accession>A0A8S0XIM3</accession>
<dbReference type="OrthoDB" id="5366606at2759"/>
<evidence type="ECO:0000313" key="1">
    <source>
        <dbReference type="EMBL" id="CAA7263709.1"/>
    </source>
</evidence>
<keyword evidence="2" id="KW-1185">Reference proteome</keyword>